<accession>A0A8J3ND17</accession>
<dbReference type="GO" id="GO:0016705">
    <property type="term" value="F:oxidoreductase activity, acting on paired donors, with incorporation or reduction of molecular oxygen"/>
    <property type="evidence" value="ECO:0007669"/>
    <property type="project" value="InterPro"/>
</dbReference>
<dbReference type="AlphaFoldDB" id="A0A8J3ND17"/>
<proteinExistence type="predicted"/>
<evidence type="ECO:0000313" key="4">
    <source>
        <dbReference type="Proteomes" id="UP000612808"/>
    </source>
</evidence>
<dbReference type="RefSeq" id="WP_203662409.1">
    <property type="nucleotide sequence ID" value="NZ_BAAAZM010000017.1"/>
</dbReference>
<keyword evidence="4" id="KW-1185">Reference proteome</keyword>
<dbReference type="Gene3D" id="3.20.20.30">
    <property type="entry name" value="Luciferase-like domain"/>
    <property type="match status" value="1"/>
</dbReference>
<dbReference type="EMBL" id="BOMB01000032">
    <property type="protein sequence ID" value="GID14586.1"/>
    <property type="molecule type" value="Genomic_DNA"/>
</dbReference>
<comment type="caution">
    <text evidence="3">The sequence shown here is derived from an EMBL/GenBank/DDBJ whole genome shotgun (WGS) entry which is preliminary data.</text>
</comment>
<dbReference type="Proteomes" id="UP000612808">
    <property type="component" value="Unassembled WGS sequence"/>
</dbReference>
<dbReference type="SUPFAM" id="SSF51679">
    <property type="entry name" value="Bacterial luciferase-like"/>
    <property type="match status" value="1"/>
</dbReference>
<dbReference type="Pfam" id="PF00296">
    <property type="entry name" value="Bac_luciferase"/>
    <property type="match status" value="1"/>
</dbReference>
<dbReference type="InterPro" id="IPR011251">
    <property type="entry name" value="Luciferase-like_dom"/>
</dbReference>
<gene>
    <name evidence="3" type="ORF">Aru02nite_54750</name>
</gene>
<name>A0A8J3ND17_9ACTN</name>
<sequence length="317" mass="34779">MAVGYFLSCEEHRPAELVEQARMAQQAGFEKLWISDHFHPWVDAQGESPFVWTVIGAIASVCSLPIGTAVTCPTVRLHPAVVAHAAATTAALTDGRFTLGVGSGEALNEHVLGGPWPSLGERLEWLDEAIELIRELWTGRLVNHRGRHYTVVNARLYTLPEQPPPVYVSAFGRHAARFAGQRGDGLITMLPDRSIVEEYRSSGGAGKPTQIGYKVCHGPDEAAARRLAHRLWASEQVPGELAQTLPQPRHFEQASALVTEEMVADSVPCGPDVDRHVGRLREYLDLGYDDVYVNQIGPDQEAFFACYADDVLPKVRG</sequence>
<keyword evidence="1" id="KW-0560">Oxidoreductase</keyword>
<dbReference type="InterPro" id="IPR019945">
    <property type="entry name" value="F420_G6P_DH-rel"/>
</dbReference>
<evidence type="ECO:0000259" key="2">
    <source>
        <dbReference type="Pfam" id="PF00296"/>
    </source>
</evidence>
<dbReference type="CDD" id="cd01097">
    <property type="entry name" value="Tetrahydromethanopterin_reductase"/>
    <property type="match status" value="1"/>
</dbReference>
<protein>
    <submittedName>
        <fullName evidence="3">LLM class F420-dependent oxidoreductase</fullName>
    </submittedName>
</protein>
<reference evidence="3" key="1">
    <citation type="submission" date="2021-01" db="EMBL/GenBank/DDBJ databases">
        <title>Whole genome shotgun sequence of Actinocatenispora rupis NBRC 107355.</title>
        <authorList>
            <person name="Komaki H."/>
            <person name="Tamura T."/>
        </authorList>
    </citation>
    <scope>NUCLEOTIDE SEQUENCE</scope>
    <source>
        <strain evidence="3">NBRC 107355</strain>
    </source>
</reference>
<feature type="domain" description="Luciferase-like" evidence="2">
    <location>
        <begin position="4"/>
        <end position="289"/>
    </location>
</feature>
<dbReference type="PANTHER" id="PTHR43244:SF1">
    <property type="entry name" value="5,10-METHYLENETETRAHYDROMETHANOPTERIN REDUCTASE"/>
    <property type="match status" value="1"/>
</dbReference>
<dbReference type="NCBIfam" id="TIGR03557">
    <property type="entry name" value="F420_G6P_family"/>
    <property type="match status" value="1"/>
</dbReference>
<evidence type="ECO:0000313" key="3">
    <source>
        <dbReference type="EMBL" id="GID14586.1"/>
    </source>
</evidence>
<dbReference type="InterPro" id="IPR050564">
    <property type="entry name" value="F420-G6PD/mer"/>
</dbReference>
<dbReference type="PANTHER" id="PTHR43244">
    <property type="match status" value="1"/>
</dbReference>
<dbReference type="InterPro" id="IPR036661">
    <property type="entry name" value="Luciferase-like_sf"/>
</dbReference>
<organism evidence="3 4">
    <name type="scientific">Actinocatenispora rupis</name>
    <dbReference type="NCBI Taxonomy" id="519421"/>
    <lineage>
        <taxon>Bacteria</taxon>
        <taxon>Bacillati</taxon>
        <taxon>Actinomycetota</taxon>
        <taxon>Actinomycetes</taxon>
        <taxon>Micromonosporales</taxon>
        <taxon>Micromonosporaceae</taxon>
        <taxon>Actinocatenispora</taxon>
    </lineage>
</organism>
<evidence type="ECO:0000256" key="1">
    <source>
        <dbReference type="ARBA" id="ARBA00023002"/>
    </source>
</evidence>